<evidence type="ECO:0000313" key="1">
    <source>
        <dbReference type="EMBL" id="GAK95727.1"/>
    </source>
</evidence>
<organism evidence="1 2">
    <name type="scientific">Nonlabens tegetincola</name>
    <dbReference type="NCBI Taxonomy" id="323273"/>
    <lineage>
        <taxon>Bacteria</taxon>
        <taxon>Pseudomonadati</taxon>
        <taxon>Bacteroidota</taxon>
        <taxon>Flavobacteriia</taxon>
        <taxon>Flavobacteriales</taxon>
        <taxon>Flavobacteriaceae</taxon>
        <taxon>Nonlabens</taxon>
    </lineage>
</organism>
<name>A0A090Q0L4_9FLAO</name>
<comment type="caution">
    <text evidence="1">The sequence shown here is derived from an EMBL/GenBank/DDBJ whole genome shotgun (WGS) entry which is preliminary data.</text>
</comment>
<proteinExistence type="predicted"/>
<keyword evidence="2" id="KW-1185">Reference proteome</keyword>
<reference evidence="1" key="1">
    <citation type="journal article" date="2014" name="Genome Announc.">
        <title>Draft Genome Sequences of Marine Flavobacterium Nonlabens Strains NR17, NR24, NR27, NR32, NR33, and Ara13.</title>
        <authorList>
            <person name="Nakanishi M."/>
            <person name="Meirelles P."/>
            <person name="Suzuki R."/>
            <person name="Takatani N."/>
            <person name="Mino S."/>
            <person name="Suda W."/>
            <person name="Oshima K."/>
            <person name="Hattori M."/>
            <person name="Ohkuma M."/>
            <person name="Hosokawa M."/>
            <person name="Miyashita K."/>
            <person name="Thompson F.L."/>
            <person name="Niwa A."/>
            <person name="Sawabe T."/>
            <person name="Sawabe T."/>
        </authorList>
    </citation>
    <scope>NUCLEOTIDE SEQUENCE [LARGE SCALE GENOMIC DNA]</scope>
    <source>
        <strain evidence="1">JCM 19294</strain>
    </source>
</reference>
<accession>A0A090Q0L4</accession>
<dbReference type="AlphaFoldDB" id="A0A090Q0L4"/>
<protein>
    <submittedName>
        <fullName evidence="1">Uncharacterized protein</fullName>
    </submittedName>
</protein>
<sequence>MIVTRQVPRMGRFKRFYYAFAKAYSTPTILHSFKPIVHSL</sequence>
<gene>
    <name evidence="1" type="ORF">JCM19294_2509</name>
</gene>
<evidence type="ECO:0000313" key="2">
    <source>
        <dbReference type="Proteomes" id="UP000029221"/>
    </source>
</evidence>
<dbReference type="Proteomes" id="UP000029221">
    <property type="component" value="Unassembled WGS sequence"/>
</dbReference>
<dbReference type="EMBL" id="BBML01000001">
    <property type="protein sequence ID" value="GAK95727.1"/>
    <property type="molecule type" value="Genomic_DNA"/>
</dbReference>